<dbReference type="AlphaFoldDB" id="A0A8T0VII5"/>
<evidence type="ECO:0000313" key="2">
    <source>
        <dbReference type="EMBL" id="KAG2636561.1"/>
    </source>
</evidence>
<organism evidence="2 3">
    <name type="scientific">Panicum virgatum</name>
    <name type="common">Blackwell switchgrass</name>
    <dbReference type="NCBI Taxonomy" id="38727"/>
    <lineage>
        <taxon>Eukaryota</taxon>
        <taxon>Viridiplantae</taxon>
        <taxon>Streptophyta</taxon>
        <taxon>Embryophyta</taxon>
        <taxon>Tracheophyta</taxon>
        <taxon>Spermatophyta</taxon>
        <taxon>Magnoliopsida</taxon>
        <taxon>Liliopsida</taxon>
        <taxon>Poales</taxon>
        <taxon>Poaceae</taxon>
        <taxon>PACMAD clade</taxon>
        <taxon>Panicoideae</taxon>
        <taxon>Panicodae</taxon>
        <taxon>Paniceae</taxon>
        <taxon>Panicinae</taxon>
        <taxon>Panicum</taxon>
        <taxon>Panicum sect. Hiantes</taxon>
    </lineage>
</organism>
<protein>
    <submittedName>
        <fullName evidence="2">Uncharacterized protein</fullName>
    </submittedName>
</protein>
<keyword evidence="3" id="KW-1185">Reference proteome</keyword>
<feature type="region of interest" description="Disordered" evidence="1">
    <location>
        <begin position="1"/>
        <end position="234"/>
    </location>
</feature>
<accession>A0A8T0VII5</accession>
<feature type="compositionally biased region" description="Low complexity" evidence="1">
    <location>
        <begin position="57"/>
        <end position="68"/>
    </location>
</feature>
<dbReference type="EMBL" id="CM029040">
    <property type="protein sequence ID" value="KAG2636561.1"/>
    <property type="molecule type" value="Genomic_DNA"/>
</dbReference>
<comment type="caution">
    <text evidence="2">The sequence shown here is derived from an EMBL/GenBank/DDBJ whole genome shotgun (WGS) entry which is preliminary data.</text>
</comment>
<feature type="compositionally biased region" description="Basic residues" evidence="1">
    <location>
        <begin position="69"/>
        <end position="79"/>
    </location>
</feature>
<feature type="compositionally biased region" description="Low complexity" evidence="1">
    <location>
        <begin position="1"/>
        <end position="11"/>
    </location>
</feature>
<dbReference type="Proteomes" id="UP000823388">
    <property type="component" value="Chromosome 2N"/>
</dbReference>
<reference evidence="2" key="1">
    <citation type="submission" date="2020-05" db="EMBL/GenBank/DDBJ databases">
        <title>WGS assembly of Panicum virgatum.</title>
        <authorList>
            <person name="Lovell J.T."/>
            <person name="Jenkins J."/>
            <person name="Shu S."/>
            <person name="Juenger T.E."/>
            <person name="Schmutz J."/>
        </authorList>
    </citation>
    <scope>NUCLEOTIDE SEQUENCE</scope>
    <source>
        <strain evidence="2">AP13</strain>
    </source>
</reference>
<evidence type="ECO:0000313" key="3">
    <source>
        <dbReference type="Proteomes" id="UP000823388"/>
    </source>
</evidence>
<proteinExistence type="predicted"/>
<feature type="compositionally biased region" description="Basic residues" evidence="1">
    <location>
        <begin position="148"/>
        <end position="159"/>
    </location>
</feature>
<sequence length="234" mass="25068">MPARSSSAAPRHSQLSPAVREPRLLVGGEEEKQTVRHRRRSARYCALGPVAPPPIRALPAGAAGPRRAAVPRRAARRCSRLAQLAPDAPPSCSQPAGAPHDQRPDAPPLCSRPANAPHALGPRRGAPSLHTPPATDAPHGSAPSPGNRKVKRPSRRRRRGELSWKKNSGQPGCKLRRVQPHSGFATRVRPRDQTLTRTRAWRSCGGLGGGSSRLVDVSPFCDTDSPGTNWDPPI</sequence>
<name>A0A8T0VII5_PANVG</name>
<gene>
    <name evidence="2" type="ORF">PVAP13_2NG458203</name>
</gene>
<evidence type="ECO:0000256" key="1">
    <source>
        <dbReference type="SAM" id="MobiDB-lite"/>
    </source>
</evidence>